<dbReference type="Gene3D" id="1.10.287.510">
    <property type="entry name" value="Helix hairpin bin"/>
    <property type="match status" value="1"/>
</dbReference>
<dbReference type="RefSeq" id="WP_409078629.1">
    <property type="nucleotide sequence ID" value="NZ_CP178857.1"/>
</dbReference>
<dbReference type="EMBL" id="JBJVNW010000006">
    <property type="protein sequence ID" value="MFM9518145.1"/>
    <property type="molecule type" value="Genomic_DNA"/>
</dbReference>
<dbReference type="Proteomes" id="UP001631987">
    <property type="component" value="Unassembled WGS sequence"/>
</dbReference>
<accession>A0ABW9H7M2</accession>
<reference evidence="2 3" key="1">
    <citation type="submission" date="2024-12" db="EMBL/GenBank/DDBJ databases">
        <title>Pseudomonas species isolated from Lotus nodules promote plant growth.</title>
        <authorList>
            <person name="Yu Y.-H."/>
            <person name="Kurtenbach J."/>
            <person name="Crosbie D."/>
            <person name="Brachmann A."/>
            <person name="Marin M."/>
        </authorList>
    </citation>
    <scope>NUCLEOTIDE SEQUENCE [LARGE SCALE GENOMIC DNA]</scope>
    <source>
        <strain evidence="2 3">PLb12A</strain>
    </source>
</reference>
<protein>
    <submittedName>
        <fullName evidence="2">Uncharacterized protein</fullName>
    </submittedName>
</protein>
<proteinExistence type="predicted"/>
<name>A0ABW9H7M2_9PSED</name>
<evidence type="ECO:0000256" key="1">
    <source>
        <dbReference type="SAM" id="Coils"/>
    </source>
</evidence>
<keyword evidence="1" id="KW-0175">Coiled coil</keyword>
<feature type="coiled-coil region" evidence="1">
    <location>
        <begin position="42"/>
        <end position="69"/>
    </location>
</feature>
<keyword evidence="3" id="KW-1185">Reference proteome</keyword>
<organism evidence="2 3">
    <name type="scientific">Pseudomonas monachiensis</name>
    <dbReference type="NCBI Taxonomy" id="3060212"/>
    <lineage>
        <taxon>Bacteria</taxon>
        <taxon>Pseudomonadati</taxon>
        <taxon>Pseudomonadota</taxon>
        <taxon>Gammaproteobacteria</taxon>
        <taxon>Pseudomonadales</taxon>
        <taxon>Pseudomonadaceae</taxon>
        <taxon>Pseudomonas</taxon>
    </lineage>
</organism>
<gene>
    <name evidence="2" type="ORF">ACKKH4_12930</name>
</gene>
<sequence length="102" mass="11490">MSIPANALSDEECLHYAALDPAAAAELTRRFTAQSIDPSAEREELREDIRQLESRIDDSDDELNNLRDGVGEACTWIKRAMDPDDRELSLNELLQKALDCLE</sequence>
<comment type="caution">
    <text evidence="2">The sequence shown here is derived from an EMBL/GenBank/DDBJ whole genome shotgun (WGS) entry which is preliminary data.</text>
</comment>
<evidence type="ECO:0000313" key="2">
    <source>
        <dbReference type="EMBL" id="MFM9518145.1"/>
    </source>
</evidence>
<evidence type="ECO:0000313" key="3">
    <source>
        <dbReference type="Proteomes" id="UP001631987"/>
    </source>
</evidence>